<keyword evidence="3" id="KW-0378">Hydrolase</keyword>
<dbReference type="GO" id="GO:0016787">
    <property type="term" value="F:hydrolase activity"/>
    <property type="evidence" value="ECO:0007669"/>
    <property type="project" value="UniProtKB-KW"/>
</dbReference>
<dbReference type="AlphaFoldDB" id="A0A3M8QDN7"/>
<gene>
    <name evidence="3" type="ORF">EBI00_01940</name>
</gene>
<dbReference type="SUPFAM" id="SSF51556">
    <property type="entry name" value="Metallo-dependent hydrolases"/>
    <property type="match status" value="1"/>
</dbReference>
<evidence type="ECO:0000313" key="4">
    <source>
        <dbReference type="Proteomes" id="UP000280507"/>
    </source>
</evidence>
<dbReference type="InterPro" id="IPR006680">
    <property type="entry name" value="Amidohydro-rel"/>
</dbReference>
<dbReference type="OrthoDB" id="3982782at2"/>
<feature type="signal peptide" evidence="1">
    <location>
        <begin position="1"/>
        <end position="24"/>
    </location>
</feature>
<keyword evidence="1" id="KW-0732">Signal</keyword>
<dbReference type="Proteomes" id="UP000280507">
    <property type="component" value="Unassembled WGS sequence"/>
</dbReference>
<evidence type="ECO:0000313" key="3">
    <source>
        <dbReference type="EMBL" id="RNF52890.1"/>
    </source>
</evidence>
<dbReference type="InterPro" id="IPR032466">
    <property type="entry name" value="Metal_Hydrolase"/>
</dbReference>
<feature type="domain" description="Amidohydrolase-related" evidence="2">
    <location>
        <begin position="175"/>
        <end position="311"/>
    </location>
</feature>
<dbReference type="Pfam" id="PF04909">
    <property type="entry name" value="Amidohydro_2"/>
    <property type="match status" value="1"/>
</dbReference>
<reference evidence="3 4" key="1">
    <citation type="journal article" date="2012" name="Int. J. Syst. Evol. Microbiol.">
        <title>Marinomonas hwangdonensis sp. nov., isolated from seawater.</title>
        <authorList>
            <person name="Jung Y.T."/>
            <person name="Oh T.K."/>
            <person name="Yoon J.H."/>
        </authorList>
    </citation>
    <scope>NUCLEOTIDE SEQUENCE [LARGE SCALE GENOMIC DNA]</scope>
    <source>
        <strain evidence="3 4">HDW-15</strain>
    </source>
</reference>
<evidence type="ECO:0000259" key="2">
    <source>
        <dbReference type="Pfam" id="PF04909"/>
    </source>
</evidence>
<dbReference type="EMBL" id="RIZG01000001">
    <property type="protein sequence ID" value="RNF52890.1"/>
    <property type="molecule type" value="Genomic_DNA"/>
</dbReference>
<feature type="chain" id="PRO_5018176999" evidence="1">
    <location>
        <begin position="25"/>
        <end position="365"/>
    </location>
</feature>
<protein>
    <submittedName>
        <fullName evidence="3">Amidohydrolase</fullName>
    </submittedName>
</protein>
<dbReference type="RefSeq" id="WP_123094231.1">
    <property type="nucleotide sequence ID" value="NZ_RIZG01000001.1"/>
</dbReference>
<comment type="caution">
    <text evidence="3">The sequence shown here is derived from an EMBL/GenBank/DDBJ whole genome shotgun (WGS) entry which is preliminary data.</text>
</comment>
<organism evidence="3 4">
    <name type="scientific">Marinomonas hwangdonensis</name>
    <dbReference type="NCBI Taxonomy" id="1053647"/>
    <lineage>
        <taxon>Bacteria</taxon>
        <taxon>Pseudomonadati</taxon>
        <taxon>Pseudomonadota</taxon>
        <taxon>Gammaproteobacteria</taxon>
        <taxon>Oceanospirillales</taxon>
        <taxon>Oceanospirillaceae</taxon>
        <taxon>Marinomonas</taxon>
    </lineage>
</organism>
<keyword evidence="4" id="KW-1185">Reference proteome</keyword>
<accession>A0A3M8QDN7</accession>
<name>A0A3M8QDN7_9GAMM</name>
<proteinExistence type="predicted"/>
<evidence type="ECO:0000256" key="1">
    <source>
        <dbReference type="SAM" id="SignalP"/>
    </source>
</evidence>
<dbReference type="Gene3D" id="3.20.20.140">
    <property type="entry name" value="Metal-dependent hydrolases"/>
    <property type="match status" value="1"/>
</dbReference>
<dbReference type="PROSITE" id="PS51257">
    <property type="entry name" value="PROKAR_LIPOPROTEIN"/>
    <property type="match status" value="1"/>
</dbReference>
<sequence>MNMGRGVSFAMVASLLLVGCASDAAPEGRSLDSFRGPSACYDRASEPYTPVVDTHLHYRPFDGRAIPFNEVNDYLSRTSVRFANVYGIGQMLPANSSCSNYLTCPGTPVSPTIRNDFVNAANMLEYKPDNLHLTLSMTFTDLSDPEPTVALMTLYEKEYPGMFHWMGEVNLVKQAQFNNRHAPATPKDITLWSGFMAELRSRNTPITIHSDIGNDQTSTLYLPLMEQALTLYPDNKIVWAHMGLSYEQKNLPASEHIAILSRLLDQHPNLIIDISWRVLEDHYFSKWGNRELYVDFLNQYADRILPGSDFVAFRGNNFSVYQQELEVTSRIFQHLDNNAFRRIALGENYFQLLNLDYQAPMVCQR</sequence>